<feature type="transmembrane region" description="Helical" evidence="1">
    <location>
        <begin position="352"/>
        <end position="370"/>
    </location>
</feature>
<dbReference type="CDD" id="cd00077">
    <property type="entry name" value="HDc"/>
    <property type="match status" value="1"/>
</dbReference>
<dbReference type="EMBL" id="JABBNT010000001">
    <property type="protein sequence ID" value="NMM43576.1"/>
    <property type="molecule type" value="Genomic_DNA"/>
</dbReference>
<comment type="caution">
    <text evidence="4">The sequence shown here is derived from an EMBL/GenBank/DDBJ whole genome shotgun (WGS) entry which is preliminary data.</text>
</comment>
<dbReference type="InterPro" id="IPR037522">
    <property type="entry name" value="HD_GYP_dom"/>
</dbReference>
<keyword evidence="1" id="KW-0812">Transmembrane</keyword>
<feature type="domain" description="HD-GYP" evidence="3">
    <location>
        <begin position="751"/>
        <end position="960"/>
    </location>
</feature>
<dbReference type="PANTHER" id="PTHR43155">
    <property type="entry name" value="CYCLIC DI-GMP PHOSPHODIESTERASE PA4108-RELATED"/>
    <property type="match status" value="1"/>
</dbReference>
<dbReference type="PANTHER" id="PTHR43155:SF2">
    <property type="entry name" value="CYCLIC DI-GMP PHOSPHODIESTERASE PA4108"/>
    <property type="match status" value="1"/>
</dbReference>
<gene>
    <name evidence="4" type="ORF">HH303_03740</name>
</gene>
<dbReference type="InterPro" id="IPR003660">
    <property type="entry name" value="HAMP_dom"/>
</dbReference>
<dbReference type="RefSeq" id="WP_169623843.1">
    <property type="nucleotide sequence ID" value="NZ_JABBNT010000001.1"/>
</dbReference>
<name>A0A7Y0DZ96_9PROT</name>
<reference evidence="4 5" key="1">
    <citation type="submission" date="2020-04" db="EMBL/GenBank/DDBJ databases">
        <title>Rhodospirillaceae bacterium KN72 isolated from deep sea.</title>
        <authorList>
            <person name="Zhang D.-C."/>
        </authorList>
    </citation>
    <scope>NUCLEOTIDE SEQUENCE [LARGE SCALE GENOMIC DNA]</scope>
    <source>
        <strain evidence="4 5">KN72</strain>
    </source>
</reference>
<evidence type="ECO:0000259" key="2">
    <source>
        <dbReference type="PROSITE" id="PS50885"/>
    </source>
</evidence>
<evidence type="ECO:0000259" key="3">
    <source>
        <dbReference type="PROSITE" id="PS51832"/>
    </source>
</evidence>
<evidence type="ECO:0000256" key="1">
    <source>
        <dbReference type="SAM" id="Phobius"/>
    </source>
</evidence>
<evidence type="ECO:0000313" key="5">
    <source>
        <dbReference type="Proteomes" id="UP000539372"/>
    </source>
</evidence>
<feature type="domain" description="HAMP" evidence="2">
    <location>
        <begin position="371"/>
        <end position="424"/>
    </location>
</feature>
<dbReference type="InterPro" id="IPR003018">
    <property type="entry name" value="GAF"/>
</dbReference>
<dbReference type="Gene3D" id="1.10.3210.10">
    <property type="entry name" value="Hypothetical protein af1432"/>
    <property type="match status" value="2"/>
</dbReference>
<dbReference type="SMART" id="SM00065">
    <property type="entry name" value="GAF"/>
    <property type="match status" value="1"/>
</dbReference>
<dbReference type="InterPro" id="IPR003607">
    <property type="entry name" value="HD/PDEase_dom"/>
</dbReference>
<dbReference type="SUPFAM" id="SSF55781">
    <property type="entry name" value="GAF domain-like"/>
    <property type="match status" value="1"/>
</dbReference>
<dbReference type="PROSITE" id="PS51832">
    <property type="entry name" value="HD_GYP"/>
    <property type="match status" value="1"/>
</dbReference>
<dbReference type="AlphaFoldDB" id="A0A7Y0DZ96"/>
<dbReference type="PROSITE" id="PS50885">
    <property type="entry name" value="HAMP"/>
    <property type="match status" value="1"/>
</dbReference>
<dbReference type="Pfam" id="PF13487">
    <property type="entry name" value="HD_5"/>
    <property type="match status" value="1"/>
</dbReference>
<dbReference type="GO" id="GO:0007165">
    <property type="term" value="P:signal transduction"/>
    <property type="evidence" value="ECO:0007669"/>
    <property type="project" value="InterPro"/>
</dbReference>
<keyword evidence="5" id="KW-1185">Reference proteome</keyword>
<sequence length="977" mass="109468">MPSKKRRLLVSVHFLLVSASLGVLLVIGGLAATIGARGVNDALRAASEEQFATLGLMMQEKARRLIDPVQSQLGILIYDPLTEARDIITRLSRLPILHAVLRDNTTIRSVYIGYPNGEFMLVRKIDQDALRERFRAPNGTSFLVQSLTLNVDGDFIGAFRYYDFDLTLLDSRLAPDYHFDPRTRTWYAASSKTTRPVTSEPYAFFTTGDVGITISQRAANAGAILGLDATVASLAKEIGDMRITDNTKVAVVQQNGTLIAYSDFDKTLGYTADGRIRRNNLSSINVPILRDIETEHGLETEVSSEVMNSDGEDWIFAIRTLDVDASETVRIVFAVPTDELFAATRSIIRSQVGIIVIVLLIFLPVGLYIIRQIARPLSQLSEDVKELASFEFGNPVFVKTRIKEAVELAGTVDSLRVTIRRFLDINRAIAAEEDFDTLLVKLLDEIIATTKTEAGILYLVSDREDALRPYASRLSTGRNIDYKIPSVPLTEKNCLLVRSAHDEHAEGAPANDLELERMGLAGIQETMQETPHNLLAAPLFNRAKELVGVILLMESETVDPALIKFTEALSGSAAVTVEARRLIAAQKELFESFIQLIAGAIDAKSPYTGGHCARVPELTKMLAQAAEKATDGPMRDFHLTRDDWEAIHVASWLHDCGKVTTPEFVVDKATKLETIYDRIHEIRMRVEVMKREAEIRRLRNALAIAGVAIDEAALAQELATMDADFAFLAETNVGGEFMSDEHLARIEELARKTWTRTLDDRIGISHEERERKDRTPASILPVQEPLLADRDEHKFDRPESERIDDDNIWGFRMEVPDLLYDRGEIHNLTVRRGTLTDEDRYKINEHIVQTIKMLDKLPFPKHLRNVPELAGGHHEKMDGTGYPKRLAKQDMSPVARMMAIADIFEALTAVDRPYKKGKTLSEALKIMTFMVKDQHVDADLFDIFLTSGIYLDYAKKYMQPQQIDDVDPQQFRPVTPV</sequence>
<dbReference type="Gene3D" id="6.10.340.10">
    <property type="match status" value="1"/>
</dbReference>
<organism evidence="4 5">
    <name type="scientific">Pacificispira spongiicola</name>
    <dbReference type="NCBI Taxonomy" id="2729598"/>
    <lineage>
        <taxon>Bacteria</taxon>
        <taxon>Pseudomonadati</taxon>
        <taxon>Pseudomonadota</taxon>
        <taxon>Alphaproteobacteria</taxon>
        <taxon>Rhodospirillales</taxon>
        <taxon>Rhodospirillaceae</taxon>
        <taxon>Pacificispira</taxon>
    </lineage>
</organism>
<keyword evidence="1" id="KW-0472">Membrane</keyword>
<dbReference type="Gene3D" id="3.30.450.20">
    <property type="entry name" value="PAS domain"/>
    <property type="match status" value="1"/>
</dbReference>
<proteinExistence type="predicted"/>
<dbReference type="InterPro" id="IPR029016">
    <property type="entry name" value="GAF-like_dom_sf"/>
</dbReference>
<dbReference type="SUPFAM" id="SSF109604">
    <property type="entry name" value="HD-domain/PDEase-like"/>
    <property type="match status" value="2"/>
</dbReference>
<dbReference type="Gene3D" id="3.30.450.40">
    <property type="match status" value="1"/>
</dbReference>
<dbReference type="SMART" id="SM00471">
    <property type="entry name" value="HDc"/>
    <property type="match status" value="1"/>
</dbReference>
<dbReference type="GO" id="GO:0016020">
    <property type="term" value="C:membrane"/>
    <property type="evidence" value="ECO:0007669"/>
    <property type="project" value="InterPro"/>
</dbReference>
<dbReference type="Proteomes" id="UP000539372">
    <property type="component" value="Unassembled WGS sequence"/>
</dbReference>
<keyword evidence="1" id="KW-1133">Transmembrane helix</keyword>
<accession>A0A7Y0DZ96</accession>
<dbReference type="GO" id="GO:0008081">
    <property type="term" value="F:phosphoric diester hydrolase activity"/>
    <property type="evidence" value="ECO:0007669"/>
    <property type="project" value="UniProtKB-ARBA"/>
</dbReference>
<evidence type="ECO:0000313" key="4">
    <source>
        <dbReference type="EMBL" id="NMM43576.1"/>
    </source>
</evidence>
<protein>
    <submittedName>
        <fullName evidence="4">Uncharacterized protein</fullName>
    </submittedName>
</protein>